<dbReference type="EMBL" id="NBTZ01000009">
    <property type="protein sequence ID" value="OTP79366.1"/>
    <property type="molecule type" value="Genomic_DNA"/>
</dbReference>
<organism evidence="1 2">
    <name type="scientific">Caballeronia sordidicola</name>
    <name type="common">Burkholderia sordidicola</name>
    <dbReference type="NCBI Taxonomy" id="196367"/>
    <lineage>
        <taxon>Bacteria</taxon>
        <taxon>Pseudomonadati</taxon>
        <taxon>Pseudomonadota</taxon>
        <taxon>Betaproteobacteria</taxon>
        <taxon>Burkholderiales</taxon>
        <taxon>Burkholderiaceae</taxon>
        <taxon>Caballeronia</taxon>
    </lineage>
</organism>
<dbReference type="AlphaFoldDB" id="A0A242N884"/>
<dbReference type="Proteomes" id="UP000195221">
    <property type="component" value="Unassembled WGS sequence"/>
</dbReference>
<evidence type="ECO:0000313" key="2">
    <source>
        <dbReference type="Proteomes" id="UP000195221"/>
    </source>
</evidence>
<protein>
    <submittedName>
        <fullName evidence="1">Uncharacterized protein</fullName>
    </submittedName>
</protein>
<name>A0A242N884_CABSO</name>
<evidence type="ECO:0000313" key="1">
    <source>
        <dbReference type="EMBL" id="OTP79366.1"/>
    </source>
</evidence>
<sequence>MPSSHQIIRTPLADLAPLSPPALRADIDSSKTLRHNPHVSRSAGHQTPCRFFIWSAL</sequence>
<reference evidence="1 2" key="1">
    <citation type="submission" date="2017-03" db="EMBL/GenBank/DDBJ databases">
        <title>Genome analysis of strain PAMC 26577.</title>
        <authorList>
            <person name="Oh H.-M."/>
            <person name="Yang J.-A."/>
        </authorList>
    </citation>
    <scope>NUCLEOTIDE SEQUENCE [LARGE SCALE GENOMIC DNA]</scope>
    <source>
        <strain evidence="1 2">PAMC 26577</strain>
    </source>
</reference>
<comment type="caution">
    <text evidence="1">The sequence shown here is derived from an EMBL/GenBank/DDBJ whole genome shotgun (WGS) entry which is preliminary data.</text>
</comment>
<proteinExistence type="predicted"/>
<gene>
    <name evidence="1" type="ORF">PAMC26577_00465</name>
</gene>
<accession>A0A242N884</accession>